<name>J7S6W9_HUIN7</name>
<gene>
    <name evidence="8" type="primary">KNAG0E03800</name>
    <name evidence="8" type="ordered locus">KNAG_0E03800</name>
</gene>
<dbReference type="NCBIfam" id="TIGR00322">
    <property type="entry name" value="diphth2_R"/>
    <property type="match status" value="1"/>
</dbReference>
<evidence type="ECO:0000256" key="4">
    <source>
        <dbReference type="ARBA" id="ARBA00022723"/>
    </source>
</evidence>
<dbReference type="SFLD" id="SFLDF00408">
    <property type="entry name" value="Diphthamide_biosynthesis_famil"/>
    <property type="match status" value="1"/>
</dbReference>
<dbReference type="Proteomes" id="UP000006310">
    <property type="component" value="Chromosome 5"/>
</dbReference>
<dbReference type="STRING" id="1071383.J7S6W9"/>
<dbReference type="GO" id="GO:0005737">
    <property type="term" value="C:cytoplasm"/>
    <property type="evidence" value="ECO:0007669"/>
    <property type="project" value="UniProtKB-SubCell"/>
</dbReference>
<reference evidence="8 9" key="1">
    <citation type="journal article" date="2011" name="Proc. Natl. Acad. Sci. U.S.A.">
        <title>Evolutionary erosion of yeast sex chromosomes by mating-type switching accidents.</title>
        <authorList>
            <person name="Gordon J.L."/>
            <person name="Armisen D."/>
            <person name="Proux-Wera E."/>
            <person name="Oheigeartaigh S.S."/>
            <person name="Byrne K.P."/>
            <person name="Wolfe K.H."/>
        </authorList>
    </citation>
    <scope>NUCLEOTIDE SEQUENCE [LARGE SCALE GENOMIC DNA]</scope>
    <source>
        <strain evidence="9">ATCC MYA-139 / BCRC 22969 / CBS 8797 / CCRC 22969 / KCTC 17520 / NBRC 10181 / NCYC 3082</strain>
    </source>
</reference>
<protein>
    <recommendedName>
        <fullName evidence="7">2-(3-amino-3-carboxypropyl)histidine synthase subunit 2</fullName>
    </recommendedName>
</protein>
<dbReference type="SFLD" id="SFLDS00032">
    <property type="entry name" value="Radical_SAM_3-amino-3-carboxyp"/>
    <property type="match status" value="1"/>
</dbReference>
<dbReference type="PANTHER" id="PTHR10762">
    <property type="entry name" value="DIPHTHAMIDE BIOSYNTHESIS PROTEIN"/>
    <property type="match status" value="1"/>
</dbReference>
<dbReference type="eggNOG" id="KOG2648">
    <property type="taxonomic scope" value="Eukaryota"/>
</dbReference>
<dbReference type="GO" id="GO:0046872">
    <property type="term" value="F:metal ion binding"/>
    <property type="evidence" value="ECO:0007669"/>
    <property type="project" value="UniProtKB-KW"/>
</dbReference>
<evidence type="ECO:0000313" key="8">
    <source>
        <dbReference type="EMBL" id="CCK70634.1"/>
    </source>
</evidence>
<evidence type="ECO:0000256" key="5">
    <source>
        <dbReference type="ARBA" id="ARBA00023004"/>
    </source>
</evidence>
<dbReference type="EMBL" id="HE978318">
    <property type="protein sequence ID" value="CCK70634.1"/>
    <property type="molecule type" value="Genomic_DNA"/>
</dbReference>
<keyword evidence="9" id="KW-1185">Reference proteome</keyword>
<organism evidence="8 9">
    <name type="scientific">Huiozyma naganishii (strain ATCC MYA-139 / BCRC 22969 / CBS 8797 / KCTC 17520 / NBRC 10181 / NCYC 3082 / Yp74L-3)</name>
    <name type="common">Yeast</name>
    <name type="synonym">Kazachstania naganishii</name>
    <dbReference type="NCBI Taxonomy" id="1071383"/>
    <lineage>
        <taxon>Eukaryota</taxon>
        <taxon>Fungi</taxon>
        <taxon>Dikarya</taxon>
        <taxon>Ascomycota</taxon>
        <taxon>Saccharomycotina</taxon>
        <taxon>Saccharomycetes</taxon>
        <taxon>Saccharomycetales</taxon>
        <taxon>Saccharomycetaceae</taxon>
        <taxon>Huiozyma</taxon>
    </lineage>
</organism>
<dbReference type="KEGG" id="kng:KNAG_0E03800"/>
<keyword evidence="6 7" id="KW-0411">Iron-sulfur</keyword>
<keyword evidence="4 7" id="KW-0479">Metal-binding</keyword>
<dbReference type="NCBIfam" id="TIGR00272">
    <property type="entry name" value="DPH2"/>
    <property type="match status" value="1"/>
</dbReference>
<dbReference type="RefSeq" id="XP_022464880.1">
    <property type="nucleotide sequence ID" value="XM_022608378.1"/>
</dbReference>
<comment type="cofactor">
    <cofactor evidence="1">
        <name>[4Fe-4S] cluster</name>
        <dbReference type="ChEBI" id="CHEBI:49883"/>
    </cofactor>
</comment>
<dbReference type="Pfam" id="PF01866">
    <property type="entry name" value="Diphthamide_syn"/>
    <property type="match status" value="1"/>
</dbReference>
<dbReference type="GO" id="GO:0120513">
    <property type="term" value="C:2-(3-amino-3-carboxypropyl)histidine synthase complex"/>
    <property type="evidence" value="ECO:0007669"/>
    <property type="project" value="EnsemblFungi"/>
</dbReference>
<dbReference type="PANTHER" id="PTHR10762:SF2">
    <property type="entry name" value="2-(3-AMINO-3-CARBOXYPROPYL)HISTIDINE SYNTHASE SUBUNIT 2"/>
    <property type="match status" value="1"/>
</dbReference>
<comment type="pathway">
    <text evidence="2 7">Protein modification; peptidyl-diphthamide biosynthesis.</text>
</comment>
<accession>J7S6W9</accession>
<dbReference type="Gene3D" id="3.40.50.11860">
    <property type="entry name" value="Diphthamide synthesis DPH1/DPH2 domain 3"/>
    <property type="match status" value="1"/>
</dbReference>
<dbReference type="Gene3D" id="3.40.50.11840">
    <property type="entry name" value="Diphthamide synthesis DPH1/DPH2 domain 1"/>
    <property type="match status" value="1"/>
</dbReference>
<dbReference type="GeneID" id="34526334"/>
<dbReference type="InterPro" id="IPR010014">
    <property type="entry name" value="DHP2"/>
</dbReference>
<evidence type="ECO:0000256" key="3">
    <source>
        <dbReference type="ARBA" id="ARBA00006179"/>
    </source>
</evidence>
<comment type="similarity">
    <text evidence="3 7">Belongs to the DPH1/DPH2 family. DPH2 subfamily.</text>
</comment>
<comment type="function">
    <text evidence="7">Required for the first step of diphthamide biosynthesis, a post-translational modification of histidine which occurs in elongation factor 2. DPH1 and DPH2 transfer a 3-amino-3-carboxypropyl (ACP) group from S-adenosyl-L-methionine (SAM) to a histidine residue, the reaction is assisted by a reduction system comprising DPH3 and a NADH-dependent reductase. Facilitates the reduction of the catalytic iron-sulfur cluster found in the DPH1 subunit.</text>
</comment>
<dbReference type="GO" id="GO:0090560">
    <property type="term" value="F:2-(3-amino-3-carboxypropyl)histidine synthase activity"/>
    <property type="evidence" value="ECO:0007669"/>
    <property type="project" value="EnsemblFungi"/>
</dbReference>
<dbReference type="SFLD" id="SFLDG01121">
    <property type="entry name" value="Diphthamide_biosynthesis"/>
    <property type="match status" value="1"/>
</dbReference>
<dbReference type="GO" id="GO:0051539">
    <property type="term" value="F:4 iron, 4 sulfur cluster binding"/>
    <property type="evidence" value="ECO:0007669"/>
    <property type="project" value="EnsemblFungi"/>
</dbReference>
<keyword evidence="7" id="KW-0963">Cytoplasm</keyword>
<keyword evidence="5 7" id="KW-0408">Iron</keyword>
<sequence length="550" mass="61927">MSSDAVPLAVSTRQTEEEFSFQRYTGDRSRERAFYLGPSSEGPGQLERCIREYYSVDALAEWLKNVGTGYKDITLQFPNSLVLDSAIVSRQLEEAVSGQQKRRFWVLADTAYSSCCVDEVASEHVASDLVVHFGDACLNSIQRLPVVYSFGKPHLDLDVVMDKFLYTYTDKSAKICLMANSSYTFHLKSLYELLTAKGYTGLVYTDINSELVNDQVTVLDFAQSQEYNSHNKLLHTLENRHVFGSDTVEPINSDSSFQEQDYHLFHVTVPQDPHLLSLTTIFPHVSLYDVQNNEVREGPFPSLMKRYKYMQLARTSSCIGILVNTLSLRNVKETINKLTELIKLNGKKHYLFVVGKPNVAKLANFEPIDIWCILGCNQSGIIIDQINEFYKPIITPYELTLALKDEIEWTGKWVTDFQKVLGSIDEGIKEQEEEQLSGNGDDDAPEFDVVTGTYISTSRPLRELKRLNIEAPSGSEKSLTKTVAGGTVIKGTVSTSAAHLHSRTWTGLGSDFQNDEEFEEDGAVVEEGITGVARGYQFDRRDAERKNLEK</sequence>
<comment type="subcellular location">
    <subcellularLocation>
        <location evidence="7">Cytoplasm</location>
    </subcellularLocation>
</comment>
<dbReference type="GO" id="GO:0017183">
    <property type="term" value="P:protein histidyl modification to diphthamide"/>
    <property type="evidence" value="ECO:0007669"/>
    <property type="project" value="UniProtKB-UniPathway"/>
</dbReference>
<evidence type="ECO:0000256" key="2">
    <source>
        <dbReference type="ARBA" id="ARBA00005156"/>
    </source>
</evidence>
<dbReference type="FunFam" id="3.40.50.11860:FF:000001">
    <property type="entry name" value="2-(3-amino-3-carboxypropyl)histidine synthase subunit 2"/>
    <property type="match status" value="1"/>
</dbReference>
<evidence type="ECO:0000256" key="6">
    <source>
        <dbReference type="ARBA" id="ARBA00023014"/>
    </source>
</evidence>
<proteinExistence type="inferred from homology"/>
<dbReference type="AlphaFoldDB" id="J7S6W9"/>
<evidence type="ECO:0000256" key="1">
    <source>
        <dbReference type="ARBA" id="ARBA00001966"/>
    </source>
</evidence>
<dbReference type="HOGENOM" id="CLU_015210_1_0_1"/>
<reference evidence="9" key="2">
    <citation type="submission" date="2012-08" db="EMBL/GenBank/DDBJ databases">
        <title>Genome sequence of Kazachstania naganishii.</title>
        <authorList>
            <person name="Gordon J.L."/>
            <person name="Armisen D."/>
            <person name="Proux-Wera E."/>
            <person name="OhEigeartaigh S.S."/>
            <person name="Byrne K.P."/>
            <person name="Wolfe K.H."/>
        </authorList>
    </citation>
    <scope>NUCLEOTIDE SEQUENCE [LARGE SCALE GENOMIC DNA]</scope>
    <source>
        <strain evidence="9">ATCC MYA-139 / BCRC 22969 / CBS 8797 / CCRC 22969 / KCTC 17520 / NBRC 10181 / NCYC 3082</strain>
    </source>
</reference>
<dbReference type="OMA" id="QIWNENH"/>
<dbReference type="InterPro" id="IPR016435">
    <property type="entry name" value="DPH1/DPH2"/>
</dbReference>
<dbReference type="InterPro" id="IPR042263">
    <property type="entry name" value="DPH1/DPH2_1"/>
</dbReference>
<dbReference type="InterPro" id="IPR042265">
    <property type="entry name" value="DPH1/DPH2_3"/>
</dbReference>
<evidence type="ECO:0000313" key="9">
    <source>
        <dbReference type="Proteomes" id="UP000006310"/>
    </source>
</evidence>
<dbReference type="OrthoDB" id="449241at2759"/>
<dbReference type="UniPathway" id="UPA00559"/>
<evidence type="ECO:0000256" key="7">
    <source>
        <dbReference type="RuleBase" id="RU364133"/>
    </source>
</evidence>